<dbReference type="AlphaFoldDB" id="A0AAD0MNZ1"/>
<accession>A0AAD0MNZ1</accession>
<reference evidence="2 3" key="1">
    <citation type="submission" date="2017-07" db="EMBL/GenBank/DDBJ databases">
        <title>Comparative genomic analysis of Mesoplasma florum.</title>
        <authorList>
            <person name="Baby V."/>
            <person name="Lachance J.-C."/>
            <person name="Gagnon J."/>
            <person name="Lucier J.-F."/>
            <person name="Matteau D."/>
            <person name="Knight T.F."/>
            <person name="Rodrigue S."/>
        </authorList>
    </citation>
    <scope>NUCLEOTIDE SEQUENCE [LARGE SCALE GENOMIC DNA]</scope>
    <source>
        <strain evidence="2 3">W12</strain>
    </source>
</reference>
<protein>
    <recommendedName>
        <fullName evidence="1">ATPase AAA-type core domain-containing protein</fullName>
    </recommendedName>
</protein>
<evidence type="ECO:0000259" key="1">
    <source>
        <dbReference type="Pfam" id="PF13304"/>
    </source>
</evidence>
<organism evidence="2 3">
    <name type="scientific">Mesoplasma florum</name>
    <name type="common">Acholeplasma florum</name>
    <dbReference type="NCBI Taxonomy" id="2151"/>
    <lineage>
        <taxon>Bacteria</taxon>
        <taxon>Bacillati</taxon>
        <taxon>Mycoplasmatota</taxon>
        <taxon>Mollicutes</taxon>
        <taxon>Entomoplasmatales</taxon>
        <taxon>Entomoplasmataceae</taxon>
        <taxon>Mesoplasma</taxon>
    </lineage>
</organism>
<dbReference type="InterPro" id="IPR027417">
    <property type="entry name" value="P-loop_NTPase"/>
</dbReference>
<dbReference type="SUPFAM" id="SSF52540">
    <property type="entry name" value="P-loop containing nucleoside triphosphate hydrolases"/>
    <property type="match status" value="1"/>
</dbReference>
<dbReference type="Pfam" id="PF13304">
    <property type="entry name" value="AAA_21"/>
    <property type="match status" value="1"/>
</dbReference>
<dbReference type="Proteomes" id="UP000237990">
    <property type="component" value="Chromosome"/>
</dbReference>
<name>A0AAD0MNZ1_MESFO</name>
<gene>
    <name evidence="2" type="ORF">MflW12_3040</name>
</gene>
<dbReference type="InterPro" id="IPR003959">
    <property type="entry name" value="ATPase_AAA_core"/>
</dbReference>
<evidence type="ECO:0000313" key="2">
    <source>
        <dbReference type="EMBL" id="AVN65709.1"/>
    </source>
</evidence>
<sequence>MKYRINKIEFENYKNFKNKQTLNFTTNNKWQNTYEADSVKWNSTKTTSYNPIISILGANASGKSNVIEIFYRYITFLNAAFLVKNTFNNESPIHFNSQNLFNDCKKELKINVFIDSDDIDFCHEILAKYDFQSKKVFITEKIKVIRCKGNKNYEDKIVWNFNEKLKKSEILNNYFMVKMAAMQINNDFSIDLKQDKKNIIILNKIFNTLYFLTRTVLITNRTNLDYVKGLQGINEKINWLIKSGYKLNKLNSIINKTLQTVDKELASATLKEISTEKDQQIIKAYVLDKITVNESILEFPPQAILSNGTINFLDHILILLFLTYTQKEQHKYLIMDELGSSWHTALTKSFIDLFKFEIFDNTTLLFSSHQPDASDEIRKDGVYVITKTHELKNVASFNEVRSEIKFSKNYSSEVTDCFDSYPDFSSISEFIKEII</sequence>
<dbReference type="Gene3D" id="3.40.50.300">
    <property type="entry name" value="P-loop containing nucleotide triphosphate hydrolases"/>
    <property type="match status" value="1"/>
</dbReference>
<dbReference type="RefSeq" id="WP_023025660.1">
    <property type="nucleotide sequence ID" value="NZ_CP022432.1"/>
</dbReference>
<dbReference type="GO" id="GO:0005524">
    <property type="term" value="F:ATP binding"/>
    <property type="evidence" value="ECO:0007669"/>
    <property type="project" value="InterPro"/>
</dbReference>
<feature type="domain" description="ATPase AAA-type core" evidence="1">
    <location>
        <begin position="53"/>
        <end position="371"/>
    </location>
</feature>
<evidence type="ECO:0000313" key="3">
    <source>
        <dbReference type="Proteomes" id="UP000237990"/>
    </source>
</evidence>
<proteinExistence type="predicted"/>
<dbReference type="GO" id="GO:0016887">
    <property type="term" value="F:ATP hydrolysis activity"/>
    <property type="evidence" value="ECO:0007669"/>
    <property type="project" value="InterPro"/>
</dbReference>
<dbReference type="EMBL" id="CP022432">
    <property type="protein sequence ID" value="AVN65709.1"/>
    <property type="molecule type" value="Genomic_DNA"/>
</dbReference>